<feature type="non-terminal residue" evidence="6">
    <location>
        <position position="1"/>
    </location>
</feature>
<dbReference type="GO" id="GO:0046294">
    <property type="term" value="P:formaldehyde catabolic process"/>
    <property type="evidence" value="ECO:0007669"/>
    <property type="project" value="TreeGrafter"/>
</dbReference>
<evidence type="ECO:0000259" key="5">
    <source>
        <dbReference type="Pfam" id="PF00107"/>
    </source>
</evidence>
<dbReference type="GO" id="GO:0005829">
    <property type="term" value="C:cytosol"/>
    <property type="evidence" value="ECO:0007669"/>
    <property type="project" value="TreeGrafter"/>
</dbReference>
<evidence type="ECO:0000256" key="4">
    <source>
        <dbReference type="SAM" id="SignalP"/>
    </source>
</evidence>
<evidence type="ECO:0000256" key="3">
    <source>
        <dbReference type="ARBA" id="ARBA00022833"/>
    </source>
</evidence>
<organism evidence="6 7">
    <name type="scientific">Vigna mungo</name>
    <name type="common">Black gram</name>
    <name type="synonym">Phaseolus mungo</name>
    <dbReference type="NCBI Taxonomy" id="3915"/>
    <lineage>
        <taxon>Eukaryota</taxon>
        <taxon>Viridiplantae</taxon>
        <taxon>Streptophyta</taxon>
        <taxon>Embryophyta</taxon>
        <taxon>Tracheophyta</taxon>
        <taxon>Spermatophyta</taxon>
        <taxon>Magnoliopsida</taxon>
        <taxon>eudicotyledons</taxon>
        <taxon>Gunneridae</taxon>
        <taxon>Pentapetalae</taxon>
        <taxon>rosids</taxon>
        <taxon>fabids</taxon>
        <taxon>Fabales</taxon>
        <taxon>Fabaceae</taxon>
        <taxon>Papilionoideae</taxon>
        <taxon>50 kb inversion clade</taxon>
        <taxon>NPAAA clade</taxon>
        <taxon>indigoferoid/millettioid clade</taxon>
        <taxon>Phaseoleae</taxon>
        <taxon>Vigna</taxon>
    </lineage>
</organism>
<dbReference type="Proteomes" id="UP001374535">
    <property type="component" value="Chromosome 5"/>
</dbReference>
<proteinExistence type="predicted"/>
<dbReference type="Pfam" id="PF00107">
    <property type="entry name" value="ADH_zinc_N"/>
    <property type="match status" value="1"/>
</dbReference>
<sequence length="145" mass="15940">LKLTLFSPFCIIFCILFVLKAKAMGVTDFINLKDEKKPLLERIRKMTDGGVDYNFECTGNVDVLRDAFLCAYAGYGLTVILGIHASPSLLPIHPMDLFDGGRSIIGSVFGGLKGKSQLSHFATQCGNGVRIITTCNFLLHNEIMH</sequence>
<dbReference type="PANTHER" id="PTHR43880:SF56">
    <property type="entry name" value="ALCOHOL DEHYDROGENASE-LIKE 4"/>
    <property type="match status" value="1"/>
</dbReference>
<reference evidence="6 7" key="1">
    <citation type="journal article" date="2023" name="Life. Sci Alliance">
        <title>Evolutionary insights into 3D genome organization and epigenetic landscape of Vigna mungo.</title>
        <authorList>
            <person name="Junaid A."/>
            <person name="Singh B."/>
            <person name="Bhatia S."/>
        </authorList>
    </citation>
    <scope>NUCLEOTIDE SEQUENCE [LARGE SCALE GENOMIC DNA]</scope>
    <source>
        <strain evidence="6">Urdbean</strain>
    </source>
</reference>
<dbReference type="PANTHER" id="PTHR43880">
    <property type="entry name" value="ALCOHOL DEHYDROGENASE"/>
    <property type="match status" value="1"/>
</dbReference>
<keyword evidence="4" id="KW-0732">Signal</keyword>
<dbReference type="AlphaFoldDB" id="A0AAQ3RZY6"/>
<dbReference type="SUPFAM" id="SSF51735">
    <property type="entry name" value="NAD(P)-binding Rossmann-fold domains"/>
    <property type="match status" value="1"/>
</dbReference>
<keyword evidence="7" id="KW-1185">Reference proteome</keyword>
<keyword evidence="3" id="KW-0862">Zinc</keyword>
<dbReference type="InterPro" id="IPR036291">
    <property type="entry name" value="NAD(P)-bd_dom_sf"/>
</dbReference>
<protein>
    <recommendedName>
        <fullName evidence="5">Alcohol dehydrogenase-like C-terminal domain-containing protein</fullName>
    </recommendedName>
</protein>
<evidence type="ECO:0000256" key="1">
    <source>
        <dbReference type="ARBA" id="ARBA00011738"/>
    </source>
</evidence>
<dbReference type="GO" id="GO:0051903">
    <property type="term" value="F:S-(hydroxymethyl)glutathione dehydrogenase [NAD(P)+] activity"/>
    <property type="evidence" value="ECO:0007669"/>
    <property type="project" value="TreeGrafter"/>
</dbReference>
<dbReference type="Gene3D" id="3.90.180.10">
    <property type="entry name" value="Medium-chain alcohol dehydrogenases, catalytic domain"/>
    <property type="match status" value="1"/>
</dbReference>
<accession>A0AAQ3RZY6</accession>
<dbReference type="GO" id="GO:0008270">
    <property type="term" value="F:zinc ion binding"/>
    <property type="evidence" value="ECO:0007669"/>
    <property type="project" value="TreeGrafter"/>
</dbReference>
<feature type="signal peptide" evidence="4">
    <location>
        <begin position="1"/>
        <end position="25"/>
    </location>
</feature>
<dbReference type="Gene3D" id="3.40.50.720">
    <property type="entry name" value="NAD(P)-binding Rossmann-like Domain"/>
    <property type="match status" value="1"/>
</dbReference>
<evidence type="ECO:0000256" key="2">
    <source>
        <dbReference type="ARBA" id="ARBA00022723"/>
    </source>
</evidence>
<dbReference type="EMBL" id="CP144696">
    <property type="protein sequence ID" value="WVZ10651.1"/>
    <property type="molecule type" value="Genomic_DNA"/>
</dbReference>
<evidence type="ECO:0000313" key="6">
    <source>
        <dbReference type="EMBL" id="WVZ10651.1"/>
    </source>
</evidence>
<name>A0AAQ3RZY6_VIGMU</name>
<dbReference type="InterPro" id="IPR013149">
    <property type="entry name" value="ADH-like_C"/>
</dbReference>
<evidence type="ECO:0000313" key="7">
    <source>
        <dbReference type="Proteomes" id="UP001374535"/>
    </source>
</evidence>
<comment type="subunit">
    <text evidence="1">Homodimer.</text>
</comment>
<feature type="chain" id="PRO_5042889674" description="Alcohol dehydrogenase-like C-terminal domain-containing protein" evidence="4">
    <location>
        <begin position="26"/>
        <end position="145"/>
    </location>
</feature>
<keyword evidence="2" id="KW-0479">Metal-binding</keyword>
<gene>
    <name evidence="6" type="ORF">V8G54_015181</name>
</gene>
<feature type="domain" description="Alcohol dehydrogenase-like C-terminal" evidence="5">
    <location>
        <begin position="20"/>
        <end position="111"/>
    </location>
</feature>